<dbReference type="OMA" id="FVCDIAT"/>
<gene>
    <name evidence="5" type="ORF">NGATSA_2022200</name>
</gene>
<dbReference type="GO" id="GO:0032259">
    <property type="term" value="P:methylation"/>
    <property type="evidence" value="ECO:0007669"/>
    <property type="project" value="UniProtKB-KW"/>
</dbReference>
<feature type="non-terminal residue" evidence="5">
    <location>
        <position position="1"/>
    </location>
</feature>
<dbReference type="EMBL" id="JU980357">
    <property type="protein sequence ID" value="AFJ69420.1"/>
    <property type="molecule type" value="mRNA"/>
</dbReference>
<dbReference type="InterPro" id="IPR029063">
    <property type="entry name" value="SAM-dependent_MTases_sf"/>
</dbReference>
<dbReference type="GO" id="GO:0008173">
    <property type="term" value="F:RNA methyltransferase activity"/>
    <property type="evidence" value="ECO:0007669"/>
    <property type="project" value="UniProtKB-ARBA"/>
</dbReference>
<evidence type="ECO:0000256" key="2">
    <source>
        <dbReference type="ARBA" id="ARBA00022603"/>
    </source>
</evidence>
<comment type="similarity">
    <text evidence="1">Belongs to the methyltransferase superfamily. METL family.</text>
</comment>
<dbReference type="CDD" id="cd02440">
    <property type="entry name" value="AdoMet_MTases"/>
    <property type="match status" value="1"/>
</dbReference>
<evidence type="ECO:0000313" key="5">
    <source>
        <dbReference type="EMBL" id="AFJ69420.1"/>
    </source>
</evidence>
<reference evidence="5" key="1">
    <citation type="journal article" date="2012" name="Bioengineered">
        <title>Additional insights into the genome of the oleaginous model alga Nannochloropsis gaditana.</title>
        <authorList>
            <person name="Jinkerson R.E."/>
            <person name="Radakovits R."/>
            <person name="Posewitz M.C."/>
        </authorList>
    </citation>
    <scope>NUCLEOTIDE SEQUENCE</scope>
    <source>
        <strain evidence="5">CCMP526</strain>
    </source>
</reference>
<organism evidence="5">
    <name type="scientific">Nannochloropsis gaditana (strain CCMP526)</name>
    <name type="common">Green microalga</name>
    <name type="synonym">Microchloropsis gaditana</name>
    <dbReference type="NCBI Taxonomy" id="1093141"/>
    <lineage>
        <taxon>Eukaryota</taxon>
        <taxon>Sar</taxon>
        <taxon>Stramenopiles</taxon>
        <taxon>Ochrophyta</taxon>
        <taxon>Eustigmatophyceae</taxon>
        <taxon>Eustigmatales</taxon>
        <taxon>Monodopsidaceae</taxon>
        <taxon>Nannochloropsis</taxon>
    </lineage>
</organism>
<accession>I2CR87</accession>
<dbReference type="InterPro" id="IPR013217">
    <property type="entry name" value="Methyltransf_12"/>
</dbReference>
<feature type="region of interest" description="Disordered" evidence="4">
    <location>
        <begin position="83"/>
        <end position="115"/>
    </location>
</feature>
<reference evidence="5" key="2">
    <citation type="journal article" date="2012" name="Nat. Commun.">
        <title>Draft genome sequence and genetic transformation of the oleaginous alga Nannochloropis gaditana.</title>
        <authorList>
            <person name="Radakovits R."/>
            <person name="Jinkerson R.E."/>
            <person name="Fuerstenberg S.I."/>
            <person name="Tae H."/>
            <person name="Settlage R.E."/>
            <person name="Boore J.L."/>
            <person name="Posewitz M.C."/>
        </authorList>
    </citation>
    <scope>NUCLEOTIDE SEQUENCE</scope>
    <source>
        <strain evidence="5">CCMP526</strain>
    </source>
</reference>
<name>I2CR87_NANGC</name>
<proteinExistence type="evidence at transcript level"/>
<evidence type="ECO:0000256" key="3">
    <source>
        <dbReference type="ARBA" id="ARBA00022679"/>
    </source>
</evidence>
<dbReference type="OrthoDB" id="417697at2759"/>
<dbReference type="KEGG" id="ngd:NGA_2022200"/>
<dbReference type="InterPro" id="IPR026113">
    <property type="entry name" value="METTL2/6/8-like"/>
</dbReference>
<sequence length="342" mass="38939">QQGSLLPPHRVKRYETLAGKYWDTFYKNNRDRFFKDRHYLWRDFPDLVPPVLYNEEACEKRTADRPNYGGNLEMKNMDVASPLPLSISHQPSPSSQGRLPASSSLPASVPSLPDRRQSLGSEVAHYASAEAFGGESGLDKPAAHQRVLIELGCGVGNAVFPLLARDPNLFIYAFDFSPRAVAILKNHPVYKNSRRCFAWVQDVVDTPSLPPFLTRNGGQADLCLCMYALSAMAPDKIHLVAHKIWAALKPGGRVLIRDYGRWDEAQLRFKRGHRLGENFYLRSDGTRAYYFSVEDLRKMFCGKEGGFREIEAGYVRRQYINRADAATRRRVWVHARFEKVCE</sequence>
<keyword evidence="3 5" id="KW-0808">Transferase</keyword>
<dbReference type="SUPFAM" id="SSF53335">
    <property type="entry name" value="S-adenosyl-L-methionine-dependent methyltransferases"/>
    <property type="match status" value="1"/>
</dbReference>
<evidence type="ECO:0000256" key="4">
    <source>
        <dbReference type="SAM" id="MobiDB-lite"/>
    </source>
</evidence>
<evidence type="ECO:0000256" key="1">
    <source>
        <dbReference type="ARBA" id="ARBA00009725"/>
    </source>
</evidence>
<feature type="compositionally biased region" description="Low complexity" evidence="4">
    <location>
        <begin position="99"/>
        <end position="112"/>
    </location>
</feature>
<keyword evidence="2 5" id="KW-0489">Methyltransferase</keyword>
<dbReference type="Pfam" id="PF08242">
    <property type="entry name" value="Methyltransf_12"/>
    <property type="match status" value="1"/>
</dbReference>
<dbReference type="PIRSF" id="PIRSF037755">
    <property type="entry name" value="Mettl2_prd"/>
    <property type="match status" value="1"/>
</dbReference>
<dbReference type="RefSeq" id="XP_005854926.1">
    <property type="nucleotide sequence ID" value="XM_005854864.1"/>
</dbReference>
<protein>
    <submittedName>
        <fullName evidence="5">Methyltransferase like 8</fullName>
    </submittedName>
</protein>
<dbReference type="PANTHER" id="PTHR22809">
    <property type="entry name" value="METHYLTRANSFERASE-RELATED"/>
    <property type="match status" value="1"/>
</dbReference>
<dbReference type="Gene3D" id="3.40.50.150">
    <property type="entry name" value="Vaccinia Virus protein VP39"/>
    <property type="match status" value="1"/>
</dbReference>
<dbReference type="AlphaFoldDB" id="I2CR87"/>
<feature type="compositionally biased region" description="Polar residues" evidence="4">
    <location>
        <begin position="87"/>
        <end position="97"/>
    </location>
</feature>
<dbReference type="GO" id="GO:0008757">
    <property type="term" value="F:S-adenosylmethionine-dependent methyltransferase activity"/>
    <property type="evidence" value="ECO:0007669"/>
    <property type="project" value="UniProtKB-ARBA"/>
</dbReference>
<dbReference type="PANTHER" id="PTHR22809:SF5">
    <property type="entry name" value="TRNA N(3)-METHYLCYTIDINE METHYLTRANSFERASE METTL6"/>
    <property type="match status" value="1"/>
</dbReference>